<dbReference type="SUPFAM" id="SSF53098">
    <property type="entry name" value="Ribonuclease H-like"/>
    <property type="match status" value="1"/>
</dbReference>
<dbReference type="AlphaFoldDB" id="A0A7G7MBM4"/>
<dbReference type="Pfam" id="PF00665">
    <property type="entry name" value="rve"/>
    <property type="match status" value="1"/>
</dbReference>
<dbReference type="Pfam" id="PF22483">
    <property type="entry name" value="Mu-transpos_C_2"/>
    <property type="match status" value="1"/>
</dbReference>
<dbReference type="GO" id="GO:0003676">
    <property type="term" value="F:nucleic acid binding"/>
    <property type="evidence" value="ECO:0007669"/>
    <property type="project" value="InterPro"/>
</dbReference>
<evidence type="ECO:0000313" key="4">
    <source>
        <dbReference type="Proteomes" id="UP000515728"/>
    </source>
</evidence>
<evidence type="ECO:0000256" key="1">
    <source>
        <dbReference type="ARBA" id="ARBA00009277"/>
    </source>
</evidence>
<dbReference type="InterPro" id="IPR054353">
    <property type="entry name" value="IstA-like_C"/>
</dbReference>
<dbReference type="Gene3D" id="3.30.420.10">
    <property type="entry name" value="Ribonuclease H-like superfamily/Ribonuclease H"/>
    <property type="match status" value="1"/>
</dbReference>
<evidence type="ECO:0000313" key="3">
    <source>
        <dbReference type="EMBL" id="QNG50185.1"/>
    </source>
</evidence>
<accession>A0A7G7MBM4</accession>
<gene>
    <name evidence="3" type="ORF">H6H00_18180</name>
</gene>
<organism evidence="3 4">
    <name type="scientific">Pseudonocardia petroleophila</name>
    <dbReference type="NCBI Taxonomy" id="37331"/>
    <lineage>
        <taxon>Bacteria</taxon>
        <taxon>Bacillati</taxon>
        <taxon>Actinomycetota</taxon>
        <taxon>Actinomycetes</taxon>
        <taxon>Pseudonocardiales</taxon>
        <taxon>Pseudonocardiaceae</taxon>
        <taxon>Pseudonocardia</taxon>
    </lineage>
</organism>
<feature type="domain" description="Integrase catalytic" evidence="2">
    <location>
        <begin position="115"/>
        <end position="292"/>
    </location>
</feature>
<evidence type="ECO:0000259" key="2">
    <source>
        <dbReference type="PROSITE" id="PS50994"/>
    </source>
</evidence>
<dbReference type="NCBIfam" id="NF033546">
    <property type="entry name" value="transpos_IS21"/>
    <property type="match status" value="1"/>
</dbReference>
<dbReference type="KEGG" id="ppel:H6H00_18180"/>
<dbReference type="InterPro" id="IPR025246">
    <property type="entry name" value="IS30-like_HTH"/>
</dbReference>
<dbReference type="PANTHER" id="PTHR35004">
    <property type="entry name" value="TRANSPOSASE RV3428C-RELATED"/>
    <property type="match status" value="1"/>
</dbReference>
<proteinExistence type="inferred from homology"/>
<reference evidence="3 4" key="1">
    <citation type="submission" date="2020-08" db="EMBL/GenBank/DDBJ databases">
        <authorList>
            <person name="Mo P."/>
        </authorList>
    </citation>
    <scope>NUCLEOTIDE SEQUENCE [LARGE SCALE GENOMIC DNA]</scope>
    <source>
        <strain evidence="3 4">CGMCC 4.1532</strain>
    </source>
</reference>
<dbReference type="InterPro" id="IPR001584">
    <property type="entry name" value="Integrase_cat-core"/>
</dbReference>
<dbReference type="Gene3D" id="1.10.10.60">
    <property type="entry name" value="Homeodomain-like"/>
    <property type="match status" value="1"/>
</dbReference>
<comment type="similarity">
    <text evidence="1">Belongs to the transposase IS21/IS408/IS1162 family.</text>
</comment>
<dbReference type="EMBL" id="CP060131">
    <property type="protein sequence ID" value="QNG50185.1"/>
    <property type="molecule type" value="Genomic_DNA"/>
</dbReference>
<protein>
    <submittedName>
        <fullName evidence="3">IS21 family transposase</fullName>
    </submittedName>
</protein>
<dbReference type="Proteomes" id="UP000515728">
    <property type="component" value="Chromosome"/>
</dbReference>
<dbReference type="Pfam" id="PF13936">
    <property type="entry name" value="HTH_38"/>
    <property type="match status" value="1"/>
</dbReference>
<keyword evidence="4" id="KW-1185">Reference proteome</keyword>
<name>A0A7G7MBM4_9PSEU</name>
<dbReference type="GO" id="GO:0015074">
    <property type="term" value="P:DNA integration"/>
    <property type="evidence" value="ECO:0007669"/>
    <property type="project" value="InterPro"/>
</dbReference>
<sequence>MIRRVLSVEDWAEIRRLHRAEGMPIKAIARVLGCSKNTVKSALVSEEPPRYRRVPRGSVVDAVEPRIRELLVSWPEMPATVIAERIGWSRSLTVLKDRVRELRPIYLPPDPASRTAYEPGEIAQCDFWFPDIELPVGFGQTRSAVRLPVLVMVCGYSRWLSAVLVPSRAAQDLFAGWWQLIGGLGAVPRTLVWDGEAAVGRRRGKVTVLTEDTHAFRGTLGAKVHICAPADPEAKGVVERANGYLETSFLPGRTFDSPADFNTQLAEWLMLANGRVKRVLRCAPTARVDADRAAMLALPPIAPATGWRSSLRLPRDHYVRFDANDYSVDPGAIGRRIEVVAGLDRVQVLCDGRLVADHPRCWARHQSVHDPAHVAAARVLRDRHATRPRTVDTDVELRCLSDYDTALGLDSSVGDLDDGRVA</sequence>
<dbReference type="InterPro" id="IPR036397">
    <property type="entry name" value="RNaseH_sf"/>
</dbReference>
<dbReference type="InterPro" id="IPR012337">
    <property type="entry name" value="RNaseH-like_sf"/>
</dbReference>
<dbReference type="PANTHER" id="PTHR35004:SF8">
    <property type="entry name" value="TRANSPOSASE RV3428C-RELATED"/>
    <property type="match status" value="1"/>
</dbReference>
<dbReference type="PROSITE" id="PS50994">
    <property type="entry name" value="INTEGRASE"/>
    <property type="match status" value="1"/>
</dbReference>